<evidence type="ECO:0000256" key="1">
    <source>
        <dbReference type="ARBA" id="ARBA00007835"/>
    </source>
</evidence>
<dbReference type="Proteomes" id="UP000051952">
    <property type="component" value="Unassembled WGS sequence"/>
</dbReference>
<evidence type="ECO:0000256" key="2">
    <source>
        <dbReference type="ARBA" id="ARBA00022729"/>
    </source>
</evidence>
<dbReference type="EMBL" id="CYKH01001798">
    <property type="protein sequence ID" value="CUG90165.1"/>
    <property type="molecule type" value="Genomic_DNA"/>
</dbReference>
<proteinExistence type="inferred from homology"/>
<keyword evidence="3 7" id="KW-0378">Hydrolase</keyword>
<feature type="transmembrane region" description="Helical" evidence="8">
    <location>
        <begin position="620"/>
        <end position="639"/>
    </location>
</feature>
<dbReference type="PANTHER" id="PTHR12370">
    <property type="entry name" value="PHOSPHOLIPASE B-RELATED"/>
    <property type="match status" value="1"/>
</dbReference>
<sequence>MARSVLLFAATALLAVTIVAPTLVGAVDPRKLASIRDTIATSTDFINQTFRLYGNKSAPYTDANLTLVQPNAAAPESLDLLVTVVFNESFTEIGWDFLQVTPDPNFFATPASTAAEDETAVLQAQRGYYYAGYAEAAVTAAKMEIFYNNNNYNCTPEETTWINAHLSYVQNMIIIYTSGTMLSNTTPEALFWRQVGNQWMQLQGLADGLSAHGVPGIAFADIFRFNFRYEIGDIANAVNPPPVLGKDETAVDDHRFPLLRDLHCSALVKITSNDLFFSHDTWSGFTHMIRQYKVYRFQIVVAMSGYAGQIHSGDDWYITSTALAAMETTNGYFGTALAREFIKPPCVSEFMRVMAANFLAQDGRQWTSIFATHPSGTYCNQYMVVDFKLYSPGQTPAELNDNLLWIAEEMPGNVTVADVTSVVREQGYWASFNIPYFPDTYKNSGFAAQEEVIGDFFSYTKYARPQIFKRNQSQVVDLETMQDMMQLNEWKSDPLSVITNCSGQCDPVNNPTLVIAARGDLTPRNASLPINPNYAQYLKTSAFGATDSKIASYSMMVNGMQASIFCGPTPQQPVFSWSGYGVPAPNGAVDRYDFSWEFLMQELRGREGDPPSNDSSKTNLIVGLTVGIAVGLVVIFVAARHVVKRRSESQYDYKAI</sequence>
<dbReference type="EC" id="3.1.1.-" evidence="7"/>
<keyword evidence="8" id="KW-0812">Transmembrane</keyword>
<comment type="similarity">
    <text evidence="1 7">Belongs to the phospholipase B-like family.</text>
</comment>
<evidence type="ECO:0000256" key="7">
    <source>
        <dbReference type="RuleBase" id="RU364138"/>
    </source>
</evidence>
<keyword evidence="4 7" id="KW-0442">Lipid degradation</keyword>
<dbReference type="OrthoDB" id="443524at2759"/>
<feature type="signal peptide" evidence="7">
    <location>
        <begin position="1"/>
        <end position="26"/>
    </location>
</feature>
<evidence type="ECO:0000256" key="6">
    <source>
        <dbReference type="ARBA" id="ARBA00023180"/>
    </source>
</evidence>
<dbReference type="GO" id="GO:0005576">
    <property type="term" value="C:extracellular region"/>
    <property type="evidence" value="ECO:0007669"/>
    <property type="project" value="TreeGrafter"/>
</dbReference>
<dbReference type="AlphaFoldDB" id="A0A0S4JII6"/>
<evidence type="ECO:0000313" key="9">
    <source>
        <dbReference type="EMBL" id="CUG90165.1"/>
    </source>
</evidence>
<keyword evidence="10" id="KW-1185">Reference proteome</keyword>
<keyword evidence="6" id="KW-0325">Glycoprotein</keyword>
<evidence type="ECO:0000256" key="4">
    <source>
        <dbReference type="ARBA" id="ARBA00022963"/>
    </source>
</evidence>
<dbReference type="Gene3D" id="3.60.60.30">
    <property type="match status" value="1"/>
</dbReference>
<protein>
    <recommendedName>
        <fullName evidence="7">Phospholipase B-like</fullName>
        <ecNumber evidence="7">3.1.1.-</ecNumber>
    </recommendedName>
</protein>
<dbReference type="OMA" id="EETTWIN"/>
<keyword evidence="8" id="KW-0472">Membrane</keyword>
<dbReference type="Pfam" id="PF04916">
    <property type="entry name" value="Phospholip_B"/>
    <property type="match status" value="1"/>
</dbReference>
<evidence type="ECO:0000256" key="8">
    <source>
        <dbReference type="SAM" id="Phobius"/>
    </source>
</evidence>
<dbReference type="InterPro" id="IPR007000">
    <property type="entry name" value="PLipase_B-like"/>
</dbReference>
<keyword evidence="2 7" id="KW-0732">Signal</keyword>
<organism evidence="9 10">
    <name type="scientific">Bodo saltans</name>
    <name type="common">Flagellated protozoan</name>
    <dbReference type="NCBI Taxonomy" id="75058"/>
    <lineage>
        <taxon>Eukaryota</taxon>
        <taxon>Discoba</taxon>
        <taxon>Euglenozoa</taxon>
        <taxon>Kinetoplastea</taxon>
        <taxon>Metakinetoplastina</taxon>
        <taxon>Eubodonida</taxon>
        <taxon>Bodonidae</taxon>
        <taxon>Bodo</taxon>
    </lineage>
</organism>
<keyword evidence="5 7" id="KW-0443">Lipid metabolism</keyword>
<gene>
    <name evidence="9" type="ORF">BSAL_25325</name>
</gene>
<evidence type="ECO:0000313" key="10">
    <source>
        <dbReference type="Proteomes" id="UP000051952"/>
    </source>
</evidence>
<dbReference type="GO" id="GO:0004620">
    <property type="term" value="F:phospholipase activity"/>
    <property type="evidence" value="ECO:0007669"/>
    <property type="project" value="InterPro"/>
</dbReference>
<feature type="chain" id="PRO_5006622406" description="Phospholipase B-like" evidence="7">
    <location>
        <begin position="27"/>
        <end position="656"/>
    </location>
</feature>
<dbReference type="VEuPathDB" id="TriTrypDB:BSAL_25325"/>
<dbReference type="PANTHER" id="PTHR12370:SF3">
    <property type="entry name" value="PHOSPHOLIPASE B-LIKE 2-RELATED"/>
    <property type="match status" value="1"/>
</dbReference>
<accession>A0A0S4JII6</accession>
<comment type="function">
    <text evidence="7">Putative phospholipase.</text>
</comment>
<dbReference type="GO" id="GO:0009395">
    <property type="term" value="P:phospholipid catabolic process"/>
    <property type="evidence" value="ECO:0007669"/>
    <property type="project" value="TreeGrafter"/>
</dbReference>
<evidence type="ECO:0000256" key="3">
    <source>
        <dbReference type="ARBA" id="ARBA00022801"/>
    </source>
</evidence>
<evidence type="ECO:0000256" key="5">
    <source>
        <dbReference type="ARBA" id="ARBA00023098"/>
    </source>
</evidence>
<reference evidence="10" key="1">
    <citation type="submission" date="2015-09" db="EMBL/GenBank/DDBJ databases">
        <authorList>
            <consortium name="Pathogen Informatics"/>
        </authorList>
    </citation>
    <scope>NUCLEOTIDE SEQUENCE [LARGE SCALE GENOMIC DNA]</scope>
    <source>
        <strain evidence="10">Lake Konstanz</strain>
    </source>
</reference>
<name>A0A0S4JII6_BODSA</name>
<keyword evidence="8" id="KW-1133">Transmembrane helix</keyword>